<feature type="domain" description="NADH-ubiquinone oxidoreductase 51kDa subunit iron-sulphur binding" evidence="8">
    <location>
        <begin position="491"/>
        <end position="537"/>
    </location>
</feature>
<dbReference type="Pfam" id="PF01512">
    <property type="entry name" value="Complex1_51K"/>
    <property type="match status" value="1"/>
</dbReference>
<gene>
    <name evidence="9" type="ORF">C7I85_22345</name>
</gene>
<dbReference type="InterPro" id="IPR037207">
    <property type="entry name" value="Nuop51_4Fe4S-bd_sf"/>
</dbReference>
<dbReference type="InterPro" id="IPR037225">
    <property type="entry name" value="Nuo51_FMN-bd_sf"/>
</dbReference>
<keyword evidence="3" id="KW-0004">4Fe-4S</keyword>
<dbReference type="SMART" id="SM00928">
    <property type="entry name" value="NADH_4Fe-4S"/>
    <property type="match status" value="1"/>
</dbReference>
<dbReference type="CDD" id="cd03082">
    <property type="entry name" value="TRX_Fd_NuoE_W_FDH_beta"/>
    <property type="match status" value="1"/>
</dbReference>
<dbReference type="AlphaFoldDB" id="A0A2P7S4E1"/>
<evidence type="ECO:0000256" key="2">
    <source>
        <dbReference type="ARBA" id="ARBA00007523"/>
    </source>
</evidence>
<comment type="caution">
    <text evidence="9">The sequence shown here is derived from an EMBL/GenBank/DDBJ whole genome shotgun (WGS) entry which is preliminary data.</text>
</comment>
<evidence type="ECO:0000256" key="4">
    <source>
        <dbReference type="ARBA" id="ARBA00022723"/>
    </source>
</evidence>
<dbReference type="PANTHER" id="PTHR43578">
    <property type="entry name" value="NADH-QUINONE OXIDOREDUCTASE SUBUNIT F"/>
    <property type="match status" value="1"/>
</dbReference>
<dbReference type="SUPFAM" id="SSF142984">
    <property type="entry name" value="Nqo1 middle domain-like"/>
    <property type="match status" value="1"/>
</dbReference>
<name>A0A2P7S4E1_9HYPH</name>
<dbReference type="PANTHER" id="PTHR43578:SF3">
    <property type="entry name" value="NADH-QUINONE OXIDOREDUCTASE SUBUNIT F"/>
    <property type="match status" value="1"/>
</dbReference>
<feature type="region of interest" description="Disordered" evidence="7">
    <location>
        <begin position="1"/>
        <end position="30"/>
    </location>
</feature>
<dbReference type="SUPFAM" id="SSF140490">
    <property type="entry name" value="Nqo1C-terminal domain-like"/>
    <property type="match status" value="1"/>
</dbReference>
<evidence type="ECO:0000256" key="3">
    <source>
        <dbReference type="ARBA" id="ARBA00022485"/>
    </source>
</evidence>
<feature type="compositionally biased region" description="Basic and acidic residues" evidence="7">
    <location>
        <begin position="12"/>
        <end position="30"/>
    </location>
</feature>
<dbReference type="Gene3D" id="1.20.1440.230">
    <property type="entry name" value="NADH-ubiquinone oxidoreductase 51kDa subunit, iron-sulphur binding domain"/>
    <property type="match status" value="1"/>
</dbReference>
<keyword evidence="10" id="KW-1185">Reference proteome</keyword>
<dbReference type="InterPro" id="IPR011538">
    <property type="entry name" value="Nuo51_FMN-bd"/>
</dbReference>
<dbReference type="GO" id="GO:0008137">
    <property type="term" value="F:NADH dehydrogenase (ubiquinone) activity"/>
    <property type="evidence" value="ECO:0007669"/>
    <property type="project" value="InterPro"/>
</dbReference>
<dbReference type="InterPro" id="IPR041921">
    <property type="entry name" value="NuoE_N"/>
</dbReference>
<evidence type="ECO:0000256" key="6">
    <source>
        <dbReference type="ARBA" id="ARBA00023014"/>
    </source>
</evidence>
<comment type="similarity">
    <text evidence="2">Belongs to the complex I 51 kDa subunit family.</text>
</comment>
<dbReference type="Gene3D" id="1.10.10.1590">
    <property type="entry name" value="NADH-quinone oxidoreductase subunit E"/>
    <property type="match status" value="1"/>
</dbReference>
<dbReference type="GO" id="GO:0051539">
    <property type="term" value="F:4 iron, 4 sulfur cluster binding"/>
    <property type="evidence" value="ECO:0007669"/>
    <property type="project" value="UniProtKB-KW"/>
</dbReference>
<evidence type="ECO:0000256" key="5">
    <source>
        <dbReference type="ARBA" id="ARBA00023004"/>
    </source>
</evidence>
<dbReference type="InterPro" id="IPR001949">
    <property type="entry name" value="NADH-UbQ_OxRdtase_51kDa_CS"/>
</dbReference>
<dbReference type="GO" id="GO:0046872">
    <property type="term" value="F:metal ion binding"/>
    <property type="evidence" value="ECO:0007669"/>
    <property type="project" value="UniProtKB-KW"/>
</dbReference>
<dbReference type="Proteomes" id="UP000240653">
    <property type="component" value="Unassembled WGS sequence"/>
</dbReference>
<accession>A0A2P7S4E1</accession>
<dbReference type="Pfam" id="PF01257">
    <property type="entry name" value="2Fe-2S_thioredx"/>
    <property type="match status" value="1"/>
</dbReference>
<organism evidence="9 10">
    <name type="scientific">Pseudaminobacter soli</name>
    <name type="common">ex Li et al. 2025</name>
    <dbReference type="NCBI Taxonomy" id="1295366"/>
    <lineage>
        <taxon>Bacteria</taxon>
        <taxon>Pseudomonadati</taxon>
        <taxon>Pseudomonadota</taxon>
        <taxon>Alphaproteobacteria</taxon>
        <taxon>Hyphomicrobiales</taxon>
        <taxon>Phyllobacteriaceae</taxon>
        <taxon>Pseudaminobacter</taxon>
    </lineage>
</organism>
<keyword evidence="4" id="KW-0479">Metal-binding</keyword>
<dbReference type="Gene3D" id="3.10.20.600">
    <property type="match status" value="1"/>
</dbReference>
<dbReference type="Pfam" id="PF10589">
    <property type="entry name" value="NADH_4Fe-4S"/>
    <property type="match status" value="1"/>
</dbReference>
<evidence type="ECO:0000256" key="7">
    <source>
        <dbReference type="SAM" id="MobiDB-lite"/>
    </source>
</evidence>
<comment type="cofactor">
    <cofactor evidence="1">
        <name>FMN</name>
        <dbReference type="ChEBI" id="CHEBI:58210"/>
    </cofactor>
</comment>
<dbReference type="PROSITE" id="PS00644">
    <property type="entry name" value="COMPLEX1_51K_1"/>
    <property type="match status" value="1"/>
</dbReference>
<evidence type="ECO:0000313" key="10">
    <source>
        <dbReference type="Proteomes" id="UP000240653"/>
    </source>
</evidence>
<evidence type="ECO:0000313" key="9">
    <source>
        <dbReference type="EMBL" id="PSJ57337.1"/>
    </source>
</evidence>
<dbReference type="EMBL" id="PXYL01000014">
    <property type="protein sequence ID" value="PSJ57337.1"/>
    <property type="molecule type" value="Genomic_DNA"/>
</dbReference>
<keyword evidence="5" id="KW-0408">Iron</keyword>
<evidence type="ECO:0000256" key="1">
    <source>
        <dbReference type="ARBA" id="ARBA00001917"/>
    </source>
</evidence>
<evidence type="ECO:0000259" key="8">
    <source>
        <dbReference type="SMART" id="SM00928"/>
    </source>
</evidence>
<dbReference type="PROSITE" id="PS00645">
    <property type="entry name" value="COMPLEX1_51K_2"/>
    <property type="match status" value="1"/>
</dbReference>
<dbReference type="SUPFAM" id="SSF142019">
    <property type="entry name" value="Nqo1 FMN-binding domain-like"/>
    <property type="match status" value="1"/>
</dbReference>
<keyword evidence="6" id="KW-0411">Iron-sulfur</keyword>
<dbReference type="Gene3D" id="3.40.30.10">
    <property type="entry name" value="Glutaredoxin"/>
    <property type="match status" value="1"/>
</dbReference>
<dbReference type="InterPro" id="IPR019575">
    <property type="entry name" value="Nuop51_4Fe4S-bd"/>
</dbReference>
<reference evidence="9 10" key="1">
    <citation type="submission" date="2018-03" db="EMBL/GenBank/DDBJ databases">
        <title>The draft genome of Mesorhizobium soli JCM 19897.</title>
        <authorList>
            <person name="Li L."/>
            <person name="Liu L."/>
            <person name="Liang L."/>
            <person name="Wang T."/>
            <person name="Zhang X."/>
        </authorList>
    </citation>
    <scope>NUCLEOTIDE SEQUENCE [LARGE SCALE GENOMIC DNA]</scope>
    <source>
        <strain evidence="9 10">JCM 19897</strain>
    </source>
</reference>
<proteinExistence type="inferred from homology"/>
<dbReference type="SUPFAM" id="SSF52833">
    <property type="entry name" value="Thioredoxin-like"/>
    <property type="match status" value="1"/>
</dbReference>
<dbReference type="GO" id="GO:0010181">
    <property type="term" value="F:FMN binding"/>
    <property type="evidence" value="ECO:0007669"/>
    <property type="project" value="InterPro"/>
</dbReference>
<protein>
    <submittedName>
        <fullName evidence="9">NADH-quinone oxidoreductase subunit F</fullName>
    </submittedName>
</protein>
<dbReference type="InterPro" id="IPR036249">
    <property type="entry name" value="Thioredoxin-like_sf"/>
</dbReference>
<dbReference type="Gene3D" id="3.40.50.11540">
    <property type="entry name" value="NADH-ubiquinone oxidoreductase 51kDa subunit"/>
    <property type="match status" value="1"/>
</dbReference>
<sequence length="568" mass="61799">MREAAQVNIQDPKFRRGGGRDRGPKGRGLDDKALHEVRDLLIDRPRRRDLLIEFLHLIQDHYGCLSAAHLRALAEEMRLSQTEVYEVASFYDHFDIVKEGETPPAPLTIRVCDSISCMLAGCETLLKELAAGVDPKEVRVVRAPCMGRCDAAPAARIEEREVDHATSEGLMQMARDGETKTVVPTYIGLDAYRATGGYRLLAKVRAGEIGADALIETMQAAGLRGLGGAGFPAGKKWSIVRSFKGPRLMTVNGDEGEPGTFKDRFYLESDPHRTLEGALIAAHAVEAERIYFYMRDEYPAVLEILRTEIAALAQAGIIISGLIELRRGAGAYICGEESAMLESIEGKRGLPRNRPPYIAEVGLFGLPTLNHNIETLWWVRDIVEHGAEWFAAKGLPGHPGIRSWSVSGRVKEPGVKMAPAGVTARQLIEDYCGGMADGHEFKAYLPGGASGGILPASMGDIPLDFGGELAKLDAFVGSHAIVVFSQSDSAKDVTLNLLKFFKHESCGQCTPCREGTAKMVALLQKQAPLDEAAVRDLESVMRDASICGLGQAAPNPVNHLLKYFRGDL</sequence>